<evidence type="ECO:0000259" key="14">
    <source>
        <dbReference type="PROSITE" id="PS50213"/>
    </source>
</evidence>
<reference evidence="15" key="2">
    <citation type="submission" date="2023-06" db="EMBL/GenBank/DDBJ databases">
        <authorList>
            <person name="Ma L."/>
            <person name="Liu K.-W."/>
            <person name="Li Z."/>
            <person name="Hsiao Y.-Y."/>
            <person name="Qi Y."/>
            <person name="Fu T."/>
            <person name="Tang G."/>
            <person name="Zhang D."/>
            <person name="Sun W.-H."/>
            <person name="Liu D.-K."/>
            <person name="Li Y."/>
            <person name="Chen G.-Z."/>
            <person name="Liu X.-D."/>
            <person name="Liao X.-Y."/>
            <person name="Jiang Y.-T."/>
            <person name="Yu X."/>
            <person name="Hao Y."/>
            <person name="Huang J."/>
            <person name="Zhao X.-W."/>
            <person name="Ke S."/>
            <person name="Chen Y.-Y."/>
            <person name="Wu W.-L."/>
            <person name="Hsu J.-L."/>
            <person name="Lin Y.-F."/>
            <person name="Huang M.-D."/>
            <person name="Li C.-Y."/>
            <person name="Huang L."/>
            <person name="Wang Z.-W."/>
            <person name="Zhao X."/>
            <person name="Zhong W.-Y."/>
            <person name="Peng D.-H."/>
            <person name="Ahmad S."/>
            <person name="Lan S."/>
            <person name="Zhang J.-S."/>
            <person name="Tsai W.-C."/>
            <person name="Van De Peer Y."/>
            <person name="Liu Z.-J."/>
        </authorList>
    </citation>
    <scope>NUCLEOTIDE SEQUENCE</scope>
    <source>
        <strain evidence="15">CP</strain>
        <tissue evidence="15">Leaves</tissue>
    </source>
</reference>
<keyword evidence="8" id="KW-0472">Membrane</keyword>
<dbReference type="Gene3D" id="2.30.180.10">
    <property type="entry name" value="FAS1 domain"/>
    <property type="match status" value="2"/>
</dbReference>
<dbReference type="SMART" id="SM00554">
    <property type="entry name" value="FAS1"/>
    <property type="match status" value="2"/>
</dbReference>
<dbReference type="FunFam" id="2.30.180.10:FF:000010">
    <property type="entry name" value="Fasciclin-like arabinogalactan protein 2"/>
    <property type="match status" value="1"/>
</dbReference>
<evidence type="ECO:0000313" key="15">
    <source>
        <dbReference type="EMBL" id="KAK1291426.1"/>
    </source>
</evidence>
<keyword evidence="16" id="KW-1185">Reference proteome</keyword>
<keyword evidence="9" id="KW-0325">Glycoprotein</keyword>
<feature type="compositionally biased region" description="Low complexity" evidence="12">
    <location>
        <begin position="356"/>
        <end position="389"/>
    </location>
</feature>
<dbReference type="EMBL" id="JAUJYO010000017">
    <property type="protein sequence ID" value="KAK1291426.1"/>
    <property type="molecule type" value="Genomic_DNA"/>
</dbReference>
<evidence type="ECO:0000256" key="1">
    <source>
        <dbReference type="ARBA" id="ARBA00004609"/>
    </source>
</evidence>
<feature type="domain" description="FAS1" evidence="14">
    <location>
        <begin position="193"/>
        <end position="336"/>
    </location>
</feature>
<evidence type="ECO:0000256" key="3">
    <source>
        <dbReference type="ARBA" id="ARBA00022475"/>
    </source>
</evidence>
<dbReference type="InterPro" id="IPR033254">
    <property type="entry name" value="Plant_FLA"/>
</dbReference>
<protein>
    <submittedName>
        <fullName evidence="15">Fasciclin-like arabinogalactan protein 2</fullName>
    </submittedName>
</protein>
<evidence type="ECO:0000256" key="11">
    <source>
        <dbReference type="ARBA" id="ARBA00024686"/>
    </source>
</evidence>
<comment type="function">
    <text evidence="11">May be a cell surface adhesion protein.</text>
</comment>
<dbReference type="InterPro" id="IPR036378">
    <property type="entry name" value="FAS1_dom_sf"/>
</dbReference>
<evidence type="ECO:0000256" key="10">
    <source>
        <dbReference type="ARBA" id="ARBA00023288"/>
    </source>
</evidence>
<comment type="subcellular location">
    <subcellularLocation>
        <location evidence="1">Cell membrane</location>
        <topology evidence="1">Lipid-anchor</topology>
        <topology evidence="1">GPI-anchor</topology>
    </subcellularLocation>
</comment>
<keyword evidence="3" id="KW-1003">Cell membrane</keyword>
<dbReference type="InterPro" id="IPR000782">
    <property type="entry name" value="FAS1_domain"/>
</dbReference>
<organism evidence="15 16">
    <name type="scientific">Acorus calamus</name>
    <name type="common">Sweet flag</name>
    <dbReference type="NCBI Taxonomy" id="4465"/>
    <lineage>
        <taxon>Eukaryota</taxon>
        <taxon>Viridiplantae</taxon>
        <taxon>Streptophyta</taxon>
        <taxon>Embryophyta</taxon>
        <taxon>Tracheophyta</taxon>
        <taxon>Spermatophyta</taxon>
        <taxon>Magnoliopsida</taxon>
        <taxon>Liliopsida</taxon>
        <taxon>Acoraceae</taxon>
        <taxon>Acorus</taxon>
    </lineage>
</organism>
<gene>
    <name evidence="15" type="primary">FLA2</name>
    <name evidence="15" type="ORF">QJS10_CPB17g00413</name>
</gene>
<feature type="signal peptide" evidence="13">
    <location>
        <begin position="1"/>
        <end position="27"/>
    </location>
</feature>
<evidence type="ECO:0000256" key="12">
    <source>
        <dbReference type="SAM" id="MobiDB-lite"/>
    </source>
</evidence>
<evidence type="ECO:0000256" key="7">
    <source>
        <dbReference type="ARBA" id="ARBA00022974"/>
    </source>
</evidence>
<dbReference type="SUPFAM" id="SSF82153">
    <property type="entry name" value="FAS1 domain"/>
    <property type="match status" value="2"/>
</dbReference>
<reference evidence="15" key="1">
    <citation type="journal article" date="2023" name="Nat. Commun.">
        <title>Diploid and tetraploid genomes of Acorus and the evolution of monocots.</title>
        <authorList>
            <person name="Ma L."/>
            <person name="Liu K.W."/>
            <person name="Li Z."/>
            <person name="Hsiao Y.Y."/>
            <person name="Qi Y."/>
            <person name="Fu T."/>
            <person name="Tang G.D."/>
            <person name="Zhang D."/>
            <person name="Sun W.H."/>
            <person name="Liu D.K."/>
            <person name="Li Y."/>
            <person name="Chen G.Z."/>
            <person name="Liu X.D."/>
            <person name="Liao X.Y."/>
            <person name="Jiang Y.T."/>
            <person name="Yu X."/>
            <person name="Hao Y."/>
            <person name="Huang J."/>
            <person name="Zhao X.W."/>
            <person name="Ke S."/>
            <person name="Chen Y.Y."/>
            <person name="Wu W.L."/>
            <person name="Hsu J.L."/>
            <person name="Lin Y.F."/>
            <person name="Huang M.D."/>
            <person name="Li C.Y."/>
            <person name="Huang L."/>
            <person name="Wang Z.W."/>
            <person name="Zhao X."/>
            <person name="Zhong W.Y."/>
            <person name="Peng D.H."/>
            <person name="Ahmad S."/>
            <person name="Lan S."/>
            <person name="Zhang J.S."/>
            <person name="Tsai W.C."/>
            <person name="Van de Peer Y."/>
            <person name="Liu Z.J."/>
        </authorList>
    </citation>
    <scope>NUCLEOTIDE SEQUENCE</scope>
    <source>
        <strain evidence="15">CP</strain>
    </source>
</reference>
<sequence length="417" mass="44156">MQAMKNHLFLAATLLLLMSAAAPLTDAADTPGTHNITKILAQFPQFSTFNHYLTTTHLAVEINQRQTITVLAVDNAGMAALLAKKLPLYTIKNVLSLHVLVDYFGAKKLHQITDGTALVSSMFQATGAAPGTSGFVNITDLPAGHVGFGAQDSGSLDARFVKSVVEHPYKISVIQISTTLVSPEAQAPTPAPSQLNFTTLMSKQGCKKFADLILAAPDVEKTFESDIGGGLTIFCPADIDVTAFMPKFKNLTKDQQSSLLMYHGVAVYNSMSMLKTSNGIMNTLATVMTAKNREYNFTVQNDGTTVTLKTKIVTASITGTLFDEQPLAIYIINKVLQPRELFKKAEALTPAPSPAPAASAPSADASASPAAAEPDSAPDAKAADASGSSDGEENWGWCGGWVGFDVGYGHVVVVWGV</sequence>
<comment type="caution">
    <text evidence="15">The sequence shown here is derived from an EMBL/GenBank/DDBJ whole genome shotgun (WGS) entry which is preliminary data.</text>
</comment>
<dbReference type="FunFam" id="2.30.180.10:FF:000008">
    <property type="entry name" value="Fasciclin-like arabinogalactan protein 10"/>
    <property type="match status" value="1"/>
</dbReference>
<dbReference type="GO" id="GO:0005886">
    <property type="term" value="C:plasma membrane"/>
    <property type="evidence" value="ECO:0007669"/>
    <property type="project" value="UniProtKB-SubCell"/>
</dbReference>
<feature type="region of interest" description="Disordered" evidence="12">
    <location>
        <begin position="350"/>
        <end position="393"/>
    </location>
</feature>
<evidence type="ECO:0000313" key="16">
    <source>
        <dbReference type="Proteomes" id="UP001180020"/>
    </source>
</evidence>
<comment type="similarity">
    <text evidence="2">Belongs to the fasciclin-like AGP family.</text>
</comment>
<dbReference type="PANTHER" id="PTHR32382">
    <property type="entry name" value="FASCICLIN-LIKE ARABINOGALACTAN PROTEIN"/>
    <property type="match status" value="1"/>
</dbReference>
<keyword evidence="7" id="KW-0654">Proteoglycan</keyword>
<keyword evidence="4" id="KW-0336">GPI-anchor</keyword>
<evidence type="ECO:0000256" key="5">
    <source>
        <dbReference type="ARBA" id="ARBA00022729"/>
    </source>
</evidence>
<dbReference type="PANTHER" id="PTHR32382:SF4">
    <property type="entry name" value="FASCICLIN-LIKE ARABINOGALACTAN PROTEIN 1"/>
    <property type="match status" value="1"/>
</dbReference>
<keyword evidence="5 13" id="KW-0732">Signal</keyword>
<dbReference type="GO" id="GO:0098552">
    <property type="term" value="C:side of membrane"/>
    <property type="evidence" value="ECO:0007669"/>
    <property type="project" value="UniProtKB-KW"/>
</dbReference>
<dbReference type="Proteomes" id="UP001180020">
    <property type="component" value="Unassembled WGS sequence"/>
</dbReference>
<evidence type="ECO:0000256" key="8">
    <source>
        <dbReference type="ARBA" id="ARBA00023136"/>
    </source>
</evidence>
<evidence type="ECO:0000256" key="9">
    <source>
        <dbReference type="ARBA" id="ARBA00023180"/>
    </source>
</evidence>
<dbReference type="Pfam" id="PF02469">
    <property type="entry name" value="Fasciclin"/>
    <property type="match status" value="2"/>
</dbReference>
<keyword evidence="6" id="KW-0677">Repeat</keyword>
<evidence type="ECO:0000256" key="13">
    <source>
        <dbReference type="SAM" id="SignalP"/>
    </source>
</evidence>
<evidence type="ECO:0000256" key="6">
    <source>
        <dbReference type="ARBA" id="ARBA00022737"/>
    </source>
</evidence>
<dbReference type="AlphaFoldDB" id="A0AAV9CQP1"/>
<evidence type="ECO:0000256" key="4">
    <source>
        <dbReference type="ARBA" id="ARBA00022622"/>
    </source>
</evidence>
<evidence type="ECO:0000256" key="2">
    <source>
        <dbReference type="ARBA" id="ARBA00007843"/>
    </source>
</evidence>
<keyword evidence="10" id="KW-0449">Lipoprotein</keyword>
<dbReference type="PROSITE" id="PS50213">
    <property type="entry name" value="FAS1"/>
    <property type="match status" value="1"/>
</dbReference>
<name>A0AAV9CQP1_ACOCL</name>
<proteinExistence type="inferred from homology"/>
<feature type="chain" id="PRO_5043787746" evidence="13">
    <location>
        <begin position="28"/>
        <end position="417"/>
    </location>
</feature>
<accession>A0AAV9CQP1</accession>